<evidence type="ECO:0000313" key="1">
    <source>
        <dbReference type="EMBL" id="MBA4680364.1"/>
    </source>
</evidence>
<protein>
    <submittedName>
        <fullName evidence="1">Uncharacterized protein</fullName>
    </submittedName>
</protein>
<dbReference type="EMBL" id="GISG01286629">
    <property type="protein sequence ID" value="MBA4680364.1"/>
    <property type="molecule type" value="Transcribed_RNA"/>
</dbReference>
<reference evidence="1" key="1">
    <citation type="journal article" date="2013" name="J. Plant Res.">
        <title>Effect of fungi and light on seed germination of three Opuntia species from semiarid lands of central Mexico.</title>
        <authorList>
            <person name="Delgado-Sanchez P."/>
            <person name="Jimenez-Bremont J.F."/>
            <person name="Guerrero-Gonzalez Mde L."/>
            <person name="Flores J."/>
        </authorList>
    </citation>
    <scope>NUCLEOTIDE SEQUENCE</scope>
    <source>
        <tissue evidence="1">Cladode</tissue>
    </source>
</reference>
<accession>A0A7C9FR49</accession>
<proteinExistence type="predicted"/>
<organism evidence="1">
    <name type="scientific">Opuntia streptacantha</name>
    <name type="common">Prickly pear cactus</name>
    <name type="synonym">Opuntia cardona</name>
    <dbReference type="NCBI Taxonomy" id="393608"/>
    <lineage>
        <taxon>Eukaryota</taxon>
        <taxon>Viridiplantae</taxon>
        <taxon>Streptophyta</taxon>
        <taxon>Embryophyta</taxon>
        <taxon>Tracheophyta</taxon>
        <taxon>Spermatophyta</taxon>
        <taxon>Magnoliopsida</taxon>
        <taxon>eudicotyledons</taxon>
        <taxon>Gunneridae</taxon>
        <taxon>Pentapetalae</taxon>
        <taxon>Caryophyllales</taxon>
        <taxon>Cactineae</taxon>
        <taxon>Cactaceae</taxon>
        <taxon>Opuntioideae</taxon>
        <taxon>Opuntia</taxon>
    </lineage>
</organism>
<dbReference type="AlphaFoldDB" id="A0A7C9FR49"/>
<name>A0A7C9FR49_OPUST</name>
<reference evidence="1" key="2">
    <citation type="submission" date="2020-07" db="EMBL/GenBank/DDBJ databases">
        <authorList>
            <person name="Vera ALvarez R."/>
            <person name="Arias-Moreno D.M."/>
            <person name="Jimenez-Jacinto V."/>
            <person name="Jimenez-Bremont J.F."/>
            <person name="Swaminathan K."/>
            <person name="Moose S.P."/>
            <person name="Guerrero-Gonzalez M.L."/>
            <person name="Marino-Ramirez L."/>
            <person name="Landsman D."/>
            <person name="Rodriguez-Kessler M."/>
            <person name="Delgado-Sanchez P."/>
        </authorList>
    </citation>
    <scope>NUCLEOTIDE SEQUENCE</scope>
    <source>
        <tissue evidence="1">Cladode</tissue>
    </source>
</reference>
<sequence length="112" mass="13052">MTDHDNILSTFPRSAFKASSQSLWHLSAFLNTSALSLLIPPLWTCTNFVMVSCLNRSLPVTLNYSYDWEPLFRRHQFEVESQRYHHSPSTGHLSPSPPARYKHHQWLDMHLS</sequence>